<protein>
    <submittedName>
        <fullName evidence="1">Uncharacterized protein</fullName>
    </submittedName>
</protein>
<accession>A0AAN4YZL4</accession>
<evidence type="ECO:0000313" key="2">
    <source>
        <dbReference type="Proteomes" id="UP001328107"/>
    </source>
</evidence>
<dbReference type="AlphaFoldDB" id="A0AAN4YZL4"/>
<dbReference type="EMBL" id="BTRK01000001">
    <property type="protein sequence ID" value="GMR30624.1"/>
    <property type="molecule type" value="Genomic_DNA"/>
</dbReference>
<proteinExistence type="predicted"/>
<dbReference type="Proteomes" id="UP001328107">
    <property type="component" value="Unassembled WGS sequence"/>
</dbReference>
<keyword evidence="2" id="KW-1185">Reference proteome</keyword>
<evidence type="ECO:0000313" key="1">
    <source>
        <dbReference type="EMBL" id="GMR30624.1"/>
    </source>
</evidence>
<organism evidence="1 2">
    <name type="scientific">Pristionchus mayeri</name>
    <dbReference type="NCBI Taxonomy" id="1317129"/>
    <lineage>
        <taxon>Eukaryota</taxon>
        <taxon>Metazoa</taxon>
        <taxon>Ecdysozoa</taxon>
        <taxon>Nematoda</taxon>
        <taxon>Chromadorea</taxon>
        <taxon>Rhabditida</taxon>
        <taxon>Rhabditina</taxon>
        <taxon>Diplogasteromorpha</taxon>
        <taxon>Diplogasteroidea</taxon>
        <taxon>Neodiplogasteridae</taxon>
        <taxon>Pristionchus</taxon>
    </lineage>
</organism>
<gene>
    <name evidence="1" type="ORF">PMAYCL1PPCAC_00819</name>
</gene>
<sequence length="84" mass="9716">MFQSLIWWETMNRSPYMRNDKIILELGITSIDSEKIPIADPARFSAPNGMSNVILKIGDKKLHVSKEVYVSTFIYLFVLFSNFV</sequence>
<comment type="caution">
    <text evidence="1">The sequence shown here is derived from an EMBL/GenBank/DDBJ whole genome shotgun (WGS) entry which is preliminary data.</text>
</comment>
<reference evidence="2" key="1">
    <citation type="submission" date="2022-10" db="EMBL/GenBank/DDBJ databases">
        <title>Genome assembly of Pristionchus species.</title>
        <authorList>
            <person name="Yoshida K."/>
            <person name="Sommer R.J."/>
        </authorList>
    </citation>
    <scope>NUCLEOTIDE SEQUENCE [LARGE SCALE GENOMIC DNA]</scope>
    <source>
        <strain evidence="2">RS5460</strain>
    </source>
</reference>
<name>A0AAN4YZL4_9BILA</name>